<sequence>MYSRITFANPAGDQLINDPDEVWAIADGDWIKLSGKGNTFSDKDISVEIKSRGNARGIYIQSPNAELRGIRMVWKYQTQKYSKVLGDHWERSYGDLGWKTPDANTKNPWYAMLYHEKQTAGFGVKTGCNTICWWGVKPDAIELTLDTHSGGEGVKLGNRTLHAADIITTMSSPGENAFATTTRFCKMMCEKPRLPKQPIYGINDWYFAYGNNSQKFINEFTKAMAEFAVSGNKPWSVIDDGWEQVDDFAKHNDKFEDMAKMAGEIKGLGMRPGIWTRPLIARLDTVKNRLAPTIKGRDDAKTPILDPSVPENIEQIKHNISLYRQWGYEMVKHDFSSYDIFGRWGMQMTTEFTQPGWHFADQSKTNAEIILNMYKAIREAAGSMYLIGCNTLSHLSAGLFELNRIGDDTSGKEWERTRKMGVNTMGFRMTQNNTFYAADGDCVGVTKDVDWNKTKQWLQLVAQSGSPLFVSADPSFLGAEQKAAIKQAFAEAAKPQPTGEPLDWLETNQPAKWKLNGQIVTFDWS</sequence>
<keyword evidence="2" id="KW-1185">Reference proteome</keyword>
<dbReference type="AlphaFoldDB" id="A0A372NW07"/>
<dbReference type="SUPFAM" id="SSF51445">
    <property type="entry name" value="(Trans)glycosidases"/>
    <property type="match status" value="1"/>
</dbReference>
<name>A0A372NW07_9SPHI</name>
<accession>A0A372NW07</accession>
<proteinExistence type="predicted"/>
<organism evidence="1 2">
    <name type="scientific">Mucilaginibacter conchicola</name>
    <dbReference type="NCBI Taxonomy" id="2303333"/>
    <lineage>
        <taxon>Bacteria</taxon>
        <taxon>Pseudomonadati</taxon>
        <taxon>Bacteroidota</taxon>
        <taxon>Sphingobacteriia</taxon>
        <taxon>Sphingobacteriales</taxon>
        <taxon>Sphingobacteriaceae</taxon>
        <taxon>Mucilaginibacter</taxon>
    </lineage>
</organism>
<dbReference type="EMBL" id="QWDC01000001">
    <property type="protein sequence ID" value="RFZ94285.1"/>
    <property type="molecule type" value="Genomic_DNA"/>
</dbReference>
<dbReference type="Proteomes" id="UP000264217">
    <property type="component" value="Unassembled WGS sequence"/>
</dbReference>
<dbReference type="InterPro" id="IPR017853">
    <property type="entry name" value="GH"/>
</dbReference>
<comment type="caution">
    <text evidence="1">The sequence shown here is derived from an EMBL/GenBank/DDBJ whole genome shotgun (WGS) entry which is preliminary data.</text>
</comment>
<evidence type="ECO:0000313" key="1">
    <source>
        <dbReference type="EMBL" id="RFZ94285.1"/>
    </source>
</evidence>
<gene>
    <name evidence="1" type="ORF">D0C36_01640</name>
</gene>
<protein>
    <recommendedName>
        <fullName evidence="3">Alpha-galactosidase</fullName>
    </recommendedName>
</protein>
<dbReference type="Gene3D" id="3.20.20.70">
    <property type="entry name" value="Aldolase class I"/>
    <property type="match status" value="1"/>
</dbReference>
<evidence type="ECO:0008006" key="3">
    <source>
        <dbReference type="Google" id="ProtNLM"/>
    </source>
</evidence>
<evidence type="ECO:0000313" key="2">
    <source>
        <dbReference type="Proteomes" id="UP000264217"/>
    </source>
</evidence>
<reference evidence="1 2" key="1">
    <citation type="submission" date="2018-08" db="EMBL/GenBank/DDBJ databases">
        <title>Mucilaginibacter sp. MYSH2.</title>
        <authorList>
            <person name="Seo T."/>
        </authorList>
    </citation>
    <scope>NUCLEOTIDE SEQUENCE [LARGE SCALE GENOMIC DNA]</scope>
    <source>
        <strain evidence="1 2">MYSH2</strain>
    </source>
</reference>
<dbReference type="InterPro" id="IPR013785">
    <property type="entry name" value="Aldolase_TIM"/>
</dbReference>